<dbReference type="AlphaFoldDB" id="A0A5N6U828"/>
<dbReference type="InterPro" id="IPR022036">
    <property type="entry name" value="DUF3605"/>
</dbReference>
<protein>
    <submittedName>
        <fullName evidence="1">Uncharacterized protein</fullName>
    </submittedName>
</protein>
<dbReference type="GO" id="GO:0006044">
    <property type="term" value="P:N-acetylglucosamine metabolic process"/>
    <property type="evidence" value="ECO:0007669"/>
    <property type="project" value="TreeGrafter"/>
</dbReference>
<accession>A0A5N6U828</accession>
<dbReference type="Pfam" id="PF12239">
    <property type="entry name" value="DUF3605"/>
    <property type="match status" value="1"/>
</dbReference>
<name>A0A5N6U828_ASPAV</name>
<dbReference type="GO" id="GO:0005737">
    <property type="term" value="C:cytoplasm"/>
    <property type="evidence" value="ECO:0007669"/>
    <property type="project" value="TreeGrafter"/>
</dbReference>
<proteinExistence type="predicted"/>
<gene>
    <name evidence="1" type="ORF">BDV25DRAFT_81892</name>
</gene>
<organism evidence="1 2">
    <name type="scientific">Aspergillus avenaceus</name>
    <dbReference type="NCBI Taxonomy" id="36643"/>
    <lineage>
        <taxon>Eukaryota</taxon>
        <taxon>Fungi</taxon>
        <taxon>Dikarya</taxon>
        <taxon>Ascomycota</taxon>
        <taxon>Pezizomycotina</taxon>
        <taxon>Eurotiomycetes</taxon>
        <taxon>Eurotiomycetidae</taxon>
        <taxon>Eurotiales</taxon>
        <taxon>Aspergillaceae</taxon>
        <taxon>Aspergillus</taxon>
        <taxon>Aspergillus subgen. Circumdati</taxon>
    </lineage>
</organism>
<sequence length="254" mass="29854">MATVVQSSTPAIDFLVGEEPSGRVPTPMSSPSRALPYWLVNVPRDQWPVECPRFLRHTSEKNKGVLATPDAQYKRQEWGLVKELVRTNRIDRFRRLPSDLRKYLEFKERIIHECGSVMRFVVKDRLRWGEGKPEDLQPRGRPFEFDADDLKILYNDWPYGLEKDIVHLVVWTKFALEEDPATDDLTPHARRAIDHYVSHTFCARVPSEKVIWFRNWKSLKSVHAVEHFHVMLYQPDPEFLHEITHGDVPMVTRM</sequence>
<dbReference type="Proteomes" id="UP000325780">
    <property type="component" value="Unassembled WGS sequence"/>
</dbReference>
<dbReference type="PANTHER" id="PTHR35020">
    <property type="entry name" value="N-ACETYLGLUCOSAMINE-INDUCED PROTEIN 1"/>
    <property type="match status" value="1"/>
</dbReference>
<evidence type="ECO:0000313" key="1">
    <source>
        <dbReference type="EMBL" id="KAE8154768.1"/>
    </source>
</evidence>
<keyword evidence="2" id="KW-1185">Reference proteome</keyword>
<evidence type="ECO:0000313" key="2">
    <source>
        <dbReference type="Proteomes" id="UP000325780"/>
    </source>
</evidence>
<dbReference type="OrthoDB" id="10053431at2759"/>
<reference evidence="1 2" key="1">
    <citation type="submission" date="2019-04" db="EMBL/GenBank/DDBJ databases">
        <title>Friends and foes A comparative genomics study of 23 Aspergillus species from section Flavi.</title>
        <authorList>
            <consortium name="DOE Joint Genome Institute"/>
            <person name="Kjaerbolling I."/>
            <person name="Vesth T."/>
            <person name="Frisvad J.C."/>
            <person name="Nybo J.L."/>
            <person name="Theobald S."/>
            <person name="Kildgaard S."/>
            <person name="Isbrandt T."/>
            <person name="Kuo A."/>
            <person name="Sato A."/>
            <person name="Lyhne E.K."/>
            <person name="Kogle M.E."/>
            <person name="Wiebenga A."/>
            <person name="Kun R.S."/>
            <person name="Lubbers R.J."/>
            <person name="Makela M.R."/>
            <person name="Barry K."/>
            <person name="Chovatia M."/>
            <person name="Clum A."/>
            <person name="Daum C."/>
            <person name="Haridas S."/>
            <person name="He G."/>
            <person name="LaButti K."/>
            <person name="Lipzen A."/>
            <person name="Mondo S."/>
            <person name="Riley R."/>
            <person name="Salamov A."/>
            <person name="Simmons B.A."/>
            <person name="Magnuson J.K."/>
            <person name="Henrissat B."/>
            <person name="Mortensen U.H."/>
            <person name="Larsen T.O."/>
            <person name="Devries R.P."/>
            <person name="Grigoriev I.V."/>
            <person name="Machida M."/>
            <person name="Baker S.E."/>
            <person name="Andersen M.R."/>
        </authorList>
    </citation>
    <scope>NUCLEOTIDE SEQUENCE [LARGE SCALE GENOMIC DNA]</scope>
    <source>
        <strain evidence="1 2">IBT 18842</strain>
    </source>
</reference>
<dbReference type="EMBL" id="ML742026">
    <property type="protein sequence ID" value="KAE8154768.1"/>
    <property type="molecule type" value="Genomic_DNA"/>
</dbReference>
<dbReference type="PANTHER" id="PTHR35020:SF4">
    <property type="entry name" value="N-ACETYLGLUCOSAMINE-INDUCED PROTEIN 1"/>
    <property type="match status" value="1"/>
</dbReference>